<evidence type="ECO:0000313" key="2">
    <source>
        <dbReference type="Proteomes" id="UP001194580"/>
    </source>
</evidence>
<comment type="caution">
    <text evidence="1">The sequence shown here is derived from an EMBL/GenBank/DDBJ whole genome shotgun (WGS) entry which is preliminary data.</text>
</comment>
<reference evidence="1" key="1">
    <citation type="journal article" date="2020" name="Fungal Divers.">
        <title>Resolving the Mortierellaceae phylogeny through synthesis of multi-gene phylogenetics and phylogenomics.</title>
        <authorList>
            <person name="Vandepol N."/>
            <person name="Liber J."/>
            <person name="Desiro A."/>
            <person name="Na H."/>
            <person name="Kennedy M."/>
            <person name="Barry K."/>
            <person name="Grigoriev I.V."/>
            <person name="Miller A.N."/>
            <person name="O'Donnell K."/>
            <person name="Stajich J.E."/>
            <person name="Bonito G."/>
        </authorList>
    </citation>
    <scope>NUCLEOTIDE SEQUENCE</scope>
    <source>
        <strain evidence="1">NRRL 28262</strain>
    </source>
</reference>
<feature type="non-terminal residue" evidence="1">
    <location>
        <position position="1"/>
    </location>
</feature>
<keyword evidence="2" id="KW-1185">Reference proteome</keyword>
<organism evidence="1 2">
    <name type="scientific">Linnemannia exigua</name>
    <dbReference type="NCBI Taxonomy" id="604196"/>
    <lineage>
        <taxon>Eukaryota</taxon>
        <taxon>Fungi</taxon>
        <taxon>Fungi incertae sedis</taxon>
        <taxon>Mucoromycota</taxon>
        <taxon>Mortierellomycotina</taxon>
        <taxon>Mortierellomycetes</taxon>
        <taxon>Mortierellales</taxon>
        <taxon>Mortierellaceae</taxon>
        <taxon>Linnemannia</taxon>
    </lineage>
</organism>
<sequence>MSHLTQQRIETILVQNYELHEYPILRLFVILPDLYERWDSRNFLAERFRLYFLCECGDHCRADLWTTTSSSQLTITAASPISPIPVRNSIHLAKHEGYELSRPTDFFDRYEPYVLSMPRILRHCLAVATVVAPAVALADNTVKDVMDGVKSISESTMKAVDMSIDFLEQKLDGDTFADGVTSVDAGTQEGDTFNGLDALEGADLRRLDSFLRSKDADKVLGNLYRITTDTGHAKWVCLNHYRQVYCENAMSSFLQCVESIGGTFDSQVGKIMVLLKSAIVAKDFFNRLAQHAPAVTALKVTLDWPFGFSDLAILVDKISHSNIRDFALDTRYQGYLSNFRPVIRRYHPLLGLFSNTKIKDLTFVGQDLIGIQKSKLTTSLSPSLLQSSPKVGGIGVPETDKTIGSLSKLVVLHRYRVYSQSESPPEIKNDTAPYGTVALREFVDFDLPYPPGLFESALRRSSDTLEVLMLQTKAGTVLNLVEALGSFSAATNHSFLPLPKLTHLGLPSDLTPVSFELMASILGRLPLTHLS</sequence>
<dbReference type="AlphaFoldDB" id="A0AAD4H0Z5"/>
<accession>A0AAD4H0Z5</accession>
<protein>
    <submittedName>
        <fullName evidence="1">Uncharacterized protein</fullName>
    </submittedName>
</protein>
<dbReference type="EMBL" id="JAAAIL010003138">
    <property type="protein sequence ID" value="KAG0252223.1"/>
    <property type="molecule type" value="Genomic_DNA"/>
</dbReference>
<proteinExistence type="predicted"/>
<name>A0AAD4H0Z5_9FUNG</name>
<gene>
    <name evidence="1" type="ORF">BGZ95_006684</name>
</gene>
<dbReference type="Proteomes" id="UP001194580">
    <property type="component" value="Unassembled WGS sequence"/>
</dbReference>
<evidence type="ECO:0000313" key="1">
    <source>
        <dbReference type="EMBL" id="KAG0252223.1"/>
    </source>
</evidence>